<feature type="compositionally biased region" description="Basic and acidic residues" evidence="6">
    <location>
        <begin position="62"/>
        <end position="72"/>
    </location>
</feature>
<dbReference type="EMBL" id="JAEHOC010000007">
    <property type="protein sequence ID" value="KAG2440316.1"/>
    <property type="molecule type" value="Genomic_DNA"/>
</dbReference>
<feature type="compositionally biased region" description="Pro residues" evidence="6">
    <location>
        <begin position="226"/>
        <end position="237"/>
    </location>
</feature>
<feature type="compositionally biased region" description="Gly residues" evidence="6">
    <location>
        <begin position="75"/>
        <end position="90"/>
    </location>
</feature>
<feature type="region of interest" description="Disordered" evidence="6">
    <location>
        <begin position="1"/>
        <end position="96"/>
    </location>
</feature>
<evidence type="ECO:0000313" key="8">
    <source>
        <dbReference type="Proteomes" id="UP000650467"/>
    </source>
</evidence>
<evidence type="ECO:0000256" key="6">
    <source>
        <dbReference type="SAM" id="MobiDB-lite"/>
    </source>
</evidence>
<keyword evidence="5" id="KW-0539">Nucleus</keyword>
<evidence type="ECO:0000256" key="5">
    <source>
        <dbReference type="ARBA" id="ARBA00023242"/>
    </source>
</evidence>
<sequence>MQAVDAPSVDLPGAGGDTLRDLMTQALGGGSGGAGERAGVTTGPTGVRANAHQPDGQEDDEAVWRRRLREEYSDGEGGGGDSDWGGGDAFGGPAVEDDDAWANRLWKEMQQRRRAAAAASTASFTANLREESARRAAEAEERSRRILQEEQAKDAAWRQRTVLAIEAGPAEPPLDLVAARATYDMRWEQLEAATSTSVAPRAPLQYWDIPWPLENPHGASSSSGKRPPPAHAPPPPRVDALRDFFLVGAAGPGDIKKRLRVELLRWHPDKFGARFRARLEAAGHEHRSCALARVTELAKVLTQVLSTG</sequence>
<evidence type="ECO:0000256" key="4">
    <source>
        <dbReference type="ARBA" id="ARBA00023043"/>
    </source>
</evidence>
<comment type="subcellular location">
    <subcellularLocation>
        <location evidence="1">Nucleus</location>
    </subcellularLocation>
</comment>
<evidence type="ECO:0000256" key="3">
    <source>
        <dbReference type="ARBA" id="ARBA00022737"/>
    </source>
</evidence>
<protein>
    <recommendedName>
        <fullName evidence="9">NF-kappa-B inhibitor-like protein 1</fullName>
    </recommendedName>
</protein>
<dbReference type="GO" id="GO:0043124">
    <property type="term" value="P:negative regulation of canonical NF-kappaB signal transduction"/>
    <property type="evidence" value="ECO:0007669"/>
    <property type="project" value="InterPro"/>
</dbReference>
<reference evidence="7" key="1">
    <citation type="journal article" date="2020" name="bioRxiv">
        <title>Comparative genomics of Chlamydomonas.</title>
        <authorList>
            <person name="Craig R.J."/>
            <person name="Hasan A.R."/>
            <person name="Ness R.W."/>
            <person name="Keightley P.D."/>
        </authorList>
    </citation>
    <scope>NUCLEOTIDE SEQUENCE</scope>
    <source>
        <strain evidence="7">SAG 7.73</strain>
    </source>
</reference>
<dbReference type="OrthoDB" id="544997at2759"/>
<gene>
    <name evidence="7" type="ORF">HXX76_004423</name>
</gene>
<evidence type="ECO:0000256" key="1">
    <source>
        <dbReference type="ARBA" id="ARBA00004123"/>
    </source>
</evidence>
<keyword evidence="8" id="KW-1185">Reference proteome</keyword>
<dbReference type="AlphaFoldDB" id="A0A835TKM6"/>
<evidence type="ECO:0000256" key="2">
    <source>
        <dbReference type="ARBA" id="ARBA00022553"/>
    </source>
</evidence>
<feature type="compositionally biased region" description="Gly residues" evidence="6">
    <location>
        <begin position="27"/>
        <end position="36"/>
    </location>
</feature>
<organism evidence="7 8">
    <name type="scientific">Chlamydomonas incerta</name>
    <dbReference type="NCBI Taxonomy" id="51695"/>
    <lineage>
        <taxon>Eukaryota</taxon>
        <taxon>Viridiplantae</taxon>
        <taxon>Chlorophyta</taxon>
        <taxon>core chlorophytes</taxon>
        <taxon>Chlorophyceae</taxon>
        <taxon>CS clade</taxon>
        <taxon>Chlamydomonadales</taxon>
        <taxon>Chlamydomonadaceae</taxon>
        <taxon>Chlamydomonas</taxon>
    </lineage>
</organism>
<comment type="caution">
    <text evidence="7">The sequence shown here is derived from an EMBL/GenBank/DDBJ whole genome shotgun (WGS) entry which is preliminary data.</text>
</comment>
<dbReference type="Proteomes" id="UP000650467">
    <property type="component" value="Unassembled WGS sequence"/>
</dbReference>
<dbReference type="PANTHER" id="PTHR15263">
    <property type="entry name" value="I-KAPPA-B-LIKE PROTEIN IKBL"/>
    <property type="match status" value="1"/>
</dbReference>
<evidence type="ECO:0000313" key="7">
    <source>
        <dbReference type="EMBL" id="KAG2440316.1"/>
    </source>
</evidence>
<dbReference type="GO" id="GO:0005634">
    <property type="term" value="C:nucleus"/>
    <property type="evidence" value="ECO:0007669"/>
    <property type="project" value="UniProtKB-SubCell"/>
</dbReference>
<feature type="region of interest" description="Disordered" evidence="6">
    <location>
        <begin position="128"/>
        <end position="153"/>
    </location>
</feature>
<dbReference type="InterPro" id="IPR038753">
    <property type="entry name" value="NFKBIL1"/>
</dbReference>
<evidence type="ECO:0008006" key="9">
    <source>
        <dbReference type="Google" id="ProtNLM"/>
    </source>
</evidence>
<name>A0A835TKM6_CHLIN</name>
<keyword evidence="4" id="KW-0040">ANK repeat</keyword>
<keyword evidence="2" id="KW-0597">Phosphoprotein</keyword>
<feature type="region of interest" description="Disordered" evidence="6">
    <location>
        <begin position="215"/>
        <end position="237"/>
    </location>
</feature>
<keyword evidence="3" id="KW-0677">Repeat</keyword>
<proteinExistence type="predicted"/>
<dbReference type="PANTHER" id="PTHR15263:SF1">
    <property type="entry name" value="NF-KAPPA-B INHIBITOR-LIKE PROTEIN 1"/>
    <property type="match status" value="1"/>
</dbReference>
<accession>A0A835TKM6</accession>